<protein>
    <submittedName>
        <fullName evidence="9">Parafibromin-like</fullName>
    </submittedName>
</protein>
<dbReference type="PANTHER" id="PTHR12466">
    <property type="entry name" value="CDC73 DOMAIN PROTEIN"/>
    <property type="match status" value="1"/>
</dbReference>
<name>A0ABM3X0V3_ERIEU</name>
<feature type="compositionally biased region" description="Polar residues" evidence="5">
    <location>
        <begin position="356"/>
        <end position="365"/>
    </location>
</feature>
<evidence type="ECO:0000256" key="4">
    <source>
        <dbReference type="ARBA" id="ARBA00023242"/>
    </source>
</evidence>
<dbReference type="RefSeq" id="XP_060042455.1">
    <property type="nucleotide sequence ID" value="XM_060186472.1"/>
</dbReference>
<keyword evidence="3" id="KW-0804">Transcription</keyword>
<dbReference type="Proteomes" id="UP001652624">
    <property type="component" value="Chromosome 2"/>
</dbReference>
<keyword evidence="8" id="KW-1185">Reference proteome</keyword>
<feature type="domain" description="Paf1 complex subunit Cdc73 N-terminal" evidence="7">
    <location>
        <begin position="1"/>
        <end position="298"/>
    </location>
</feature>
<evidence type="ECO:0000256" key="1">
    <source>
        <dbReference type="ARBA" id="ARBA00004123"/>
    </source>
</evidence>
<comment type="subcellular location">
    <subcellularLocation>
        <location evidence="1">Nucleus</location>
    </subcellularLocation>
</comment>
<feature type="region of interest" description="Disordered" evidence="5">
    <location>
        <begin position="261"/>
        <end position="290"/>
    </location>
</feature>
<dbReference type="PANTHER" id="PTHR12466:SF8">
    <property type="entry name" value="PARAFIBROMIN"/>
    <property type="match status" value="1"/>
</dbReference>
<dbReference type="Pfam" id="PF16050">
    <property type="entry name" value="CDC73_N"/>
    <property type="match status" value="1"/>
</dbReference>
<dbReference type="InterPro" id="IPR038103">
    <property type="entry name" value="CDC73_C_sf"/>
</dbReference>
<comment type="similarity">
    <text evidence="2">Belongs to the CDC73 family.</text>
</comment>
<feature type="region of interest" description="Disordered" evidence="5">
    <location>
        <begin position="340"/>
        <end position="367"/>
    </location>
</feature>
<evidence type="ECO:0000256" key="2">
    <source>
        <dbReference type="ARBA" id="ARBA00010427"/>
    </source>
</evidence>
<evidence type="ECO:0000256" key="3">
    <source>
        <dbReference type="ARBA" id="ARBA00023163"/>
    </source>
</evidence>
<keyword evidence="4" id="KW-0539">Nucleus</keyword>
<evidence type="ECO:0000256" key="5">
    <source>
        <dbReference type="SAM" id="MobiDB-lite"/>
    </source>
</evidence>
<reference evidence="8" key="1">
    <citation type="submission" date="2025-05" db="UniProtKB">
        <authorList>
            <consortium name="RefSeq"/>
        </authorList>
    </citation>
    <scope>NUCLEOTIDE SEQUENCE [LARGE SCALE GENOMIC DNA]</scope>
</reference>
<reference evidence="9" key="2">
    <citation type="submission" date="2025-08" db="UniProtKB">
        <authorList>
            <consortium name="RefSeq"/>
        </authorList>
    </citation>
    <scope>IDENTIFICATION</scope>
</reference>
<sequence length="539" mass="60535">MADVLGILRQFHMEQKEIVVRGDYVTFGEFSWPKSMQTNYVAWGSGKDGEAREYYTLECLLFFLMHAQLPHVVYVRKAASVHIPVVRRPDRKDLLSYLNGEVSTCMGLERTGPVQMHLGQVAPVKRGAEAVLPEAKKARVEDEEAVRQDQERLAALLQAPKEASVCTERLKPLSEAMSVDKIAEIKAKRMAKKKTTIKVDIEGPGAAPTARRFVDADVEATREIVSRERLGRTRTTILQSTGKTFRDSIFAILDSVKAREAGQAPEQPAAPKAAAAGPPTGCTQPQPPAAYDRYDQERFRHKKDTGDFHIDTKGTYRGLSLPSITASVFLPQPQAQPLSLTPGGQAVPRPLVQTRPPLQQSNRGSGTPIILIPAAPTSLITMLNATDLLQDLSFVPSEAKKRQGCRPAKETLIQRSKSPRPAWDSASTVRVHYRVVDQPLRLSPGDWDRVVAVFVQGPTWQFKGWPWRLHDGSPDHIFAHMKAFHFKYDHLPLEPNVHKWDVTVLEVSTHQRHSDRPVFLRFWETLDSYMLKHKAHLRF</sequence>
<dbReference type="Pfam" id="PF05179">
    <property type="entry name" value="CDC73_C"/>
    <property type="match status" value="1"/>
</dbReference>
<feature type="domain" description="Cell division control protein 73 C-terminal" evidence="6">
    <location>
        <begin position="366"/>
        <end position="528"/>
    </location>
</feature>
<gene>
    <name evidence="9" type="primary">LOC132537036</name>
</gene>
<proteinExistence type="inferred from homology"/>
<evidence type="ECO:0000313" key="9">
    <source>
        <dbReference type="RefSeq" id="XP_060042455.1"/>
    </source>
</evidence>
<evidence type="ECO:0000259" key="7">
    <source>
        <dbReference type="Pfam" id="PF16050"/>
    </source>
</evidence>
<accession>A0ABM3X0V3</accession>
<dbReference type="GeneID" id="132537036"/>
<organism evidence="8 9">
    <name type="scientific">Erinaceus europaeus</name>
    <name type="common">Western European hedgehog</name>
    <dbReference type="NCBI Taxonomy" id="9365"/>
    <lineage>
        <taxon>Eukaryota</taxon>
        <taxon>Metazoa</taxon>
        <taxon>Chordata</taxon>
        <taxon>Craniata</taxon>
        <taxon>Vertebrata</taxon>
        <taxon>Euteleostomi</taxon>
        <taxon>Mammalia</taxon>
        <taxon>Eutheria</taxon>
        <taxon>Laurasiatheria</taxon>
        <taxon>Eulipotyphla</taxon>
        <taxon>Erinaceidae</taxon>
        <taxon>Erinaceinae</taxon>
        <taxon>Erinaceus</taxon>
    </lineage>
</organism>
<dbReference type="Gene3D" id="3.40.50.11990">
    <property type="entry name" value="RNA polymerase II accessory factor, Cdc73 C-terminal domain"/>
    <property type="match status" value="1"/>
</dbReference>
<dbReference type="InterPro" id="IPR031336">
    <property type="entry name" value="CDC73_C"/>
</dbReference>
<feature type="compositionally biased region" description="Low complexity" evidence="5">
    <location>
        <begin position="261"/>
        <end position="284"/>
    </location>
</feature>
<evidence type="ECO:0000313" key="8">
    <source>
        <dbReference type="Proteomes" id="UP001652624"/>
    </source>
</evidence>
<dbReference type="InterPro" id="IPR032041">
    <property type="entry name" value="Cdc73_N"/>
</dbReference>
<evidence type="ECO:0000259" key="6">
    <source>
        <dbReference type="Pfam" id="PF05179"/>
    </source>
</evidence>
<dbReference type="InterPro" id="IPR007852">
    <property type="entry name" value="Cdc73/Parafibromin"/>
</dbReference>